<organism evidence="1 2">
    <name type="scientific">Pseudomonas fluorescens</name>
    <dbReference type="NCBI Taxonomy" id="294"/>
    <lineage>
        <taxon>Bacteria</taxon>
        <taxon>Pseudomonadati</taxon>
        <taxon>Pseudomonadota</taxon>
        <taxon>Gammaproteobacteria</taxon>
        <taxon>Pseudomonadales</taxon>
        <taxon>Pseudomonadaceae</taxon>
        <taxon>Pseudomonas</taxon>
    </lineage>
</organism>
<evidence type="ECO:0000313" key="1">
    <source>
        <dbReference type="EMBL" id="KIR16314.1"/>
    </source>
</evidence>
<dbReference type="PANTHER" id="PTHR33420">
    <property type="entry name" value="FIMBRIAL SUBUNIT ELFA-RELATED"/>
    <property type="match status" value="1"/>
</dbReference>
<dbReference type="SUPFAM" id="SSF49401">
    <property type="entry name" value="Bacterial adhesins"/>
    <property type="match status" value="1"/>
</dbReference>
<comment type="caution">
    <text evidence="1">The sequence shown here is derived from an EMBL/GenBank/DDBJ whole genome shotgun (WGS) entry which is preliminary data.</text>
</comment>
<dbReference type="EMBL" id="JXCQ01000100">
    <property type="protein sequence ID" value="KIR16314.1"/>
    <property type="molecule type" value="Genomic_DNA"/>
</dbReference>
<dbReference type="Gene3D" id="2.60.40.1090">
    <property type="entry name" value="Fimbrial-type adhesion domain"/>
    <property type="match status" value="1"/>
</dbReference>
<dbReference type="PATRIC" id="fig|294.125.peg.5510"/>
<dbReference type="InterPro" id="IPR008966">
    <property type="entry name" value="Adhesion_dom_sf"/>
</dbReference>
<dbReference type="InterPro" id="IPR036937">
    <property type="entry name" value="Adhesion_dom_fimbrial_sf"/>
</dbReference>
<dbReference type="GO" id="GO:0009289">
    <property type="term" value="C:pilus"/>
    <property type="evidence" value="ECO:0007669"/>
    <property type="project" value="InterPro"/>
</dbReference>
<dbReference type="Proteomes" id="UP000032210">
    <property type="component" value="Unassembled WGS sequence"/>
</dbReference>
<dbReference type="AlphaFoldDB" id="A0A0D0T1N2"/>
<evidence type="ECO:0000313" key="2">
    <source>
        <dbReference type="Proteomes" id="UP000032210"/>
    </source>
</evidence>
<protein>
    <submittedName>
        <fullName evidence="1">PapH_2 protein</fullName>
    </submittedName>
</protein>
<dbReference type="PANTHER" id="PTHR33420:SF12">
    <property type="entry name" value="FIMBRIN-LIKE PROTEIN FIMI-RELATED"/>
    <property type="match status" value="1"/>
</dbReference>
<gene>
    <name evidence="1" type="primary">papH_2</name>
    <name evidence="1" type="ORF">PFLU3_53590</name>
</gene>
<dbReference type="InterPro" id="IPR050263">
    <property type="entry name" value="Bact_Fimbrial_Adh_Pro"/>
</dbReference>
<proteinExistence type="predicted"/>
<dbReference type="GO" id="GO:0043709">
    <property type="term" value="P:cell adhesion involved in single-species biofilm formation"/>
    <property type="evidence" value="ECO:0007669"/>
    <property type="project" value="TreeGrafter"/>
</dbReference>
<accession>A0A0D0T1N2</accession>
<name>A0A0D0T1N2_PSEFL</name>
<reference evidence="1 2" key="1">
    <citation type="submission" date="2015-01" db="EMBL/GenBank/DDBJ databases">
        <title>Genome sequence of the beneficial rhizobacterium Pseudomonas fluorescens 2-79.</title>
        <authorList>
            <person name="Thuermer A."/>
            <person name="Daniel R."/>
        </authorList>
    </citation>
    <scope>NUCLEOTIDE SEQUENCE [LARGE SCALE GENOMIC DNA]</scope>
    <source>
        <strain evidence="1 2">2-79</strain>
    </source>
</reference>
<sequence>MGGGGNWWEITVKTLLNLAVTSTLTMCISPWAFAQEPSQGEGVVTLGGEIVDSACGLELTSADQSIEMTPEPIGRLLRNALGEPHPFELRLVNCTLTRPDPSRPGATLPDWEHLRVTFDGPRDRDGRSFAAFGDSQGVAFHIWDSAGQESVPGEPMAPHPLAEGDITLHYTLRLVGNGLPLAPGAHRVAVRFKLEYF</sequence>